<dbReference type="Proteomes" id="UP000218334">
    <property type="component" value="Unassembled WGS sequence"/>
</dbReference>
<gene>
    <name evidence="1" type="ORF">ARMSODRAFT_192624</name>
</gene>
<evidence type="ECO:0000313" key="2">
    <source>
        <dbReference type="Proteomes" id="UP000218334"/>
    </source>
</evidence>
<organism evidence="1 2">
    <name type="scientific">Armillaria solidipes</name>
    <dbReference type="NCBI Taxonomy" id="1076256"/>
    <lineage>
        <taxon>Eukaryota</taxon>
        <taxon>Fungi</taxon>
        <taxon>Dikarya</taxon>
        <taxon>Basidiomycota</taxon>
        <taxon>Agaricomycotina</taxon>
        <taxon>Agaricomycetes</taxon>
        <taxon>Agaricomycetidae</taxon>
        <taxon>Agaricales</taxon>
        <taxon>Marasmiineae</taxon>
        <taxon>Physalacriaceae</taxon>
        <taxon>Armillaria</taxon>
    </lineage>
</organism>
<protein>
    <submittedName>
        <fullName evidence="1">Uncharacterized protein</fullName>
    </submittedName>
</protein>
<name>A0A2H3BIM6_9AGAR</name>
<sequence>MRLLLSDSSQICSIYHCGFPSGSRHHWTSLPLCSVHEANLFVRSEYLVAVLMMWRVNERLVPLRRPGLRMVVLLERDSNYHMICCFGKFESS</sequence>
<evidence type="ECO:0000313" key="1">
    <source>
        <dbReference type="EMBL" id="PBK68774.1"/>
    </source>
</evidence>
<accession>A0A2H3BIM6</accession>
<dbReference type="EMBL" id="KZ293431">
    <property type="protein sequence ID" value="PBK68774.1"/>
    <property type="molecule type" value="Genomic_DNA"/>
</dbReference>
<proteinExistence type="predicted"/>
<keyword evidence="2" id="KW-1185">Reference proteome</keyword>
<dbReference type="AlphaFoldDB" id="A0A2H3BIM6"/>
<reference evidence="2" key="1">
    <citation type="journal article" date="2017" name="Nat. Ecol. Evol.">
        <title>Genome expansion and lineage-specific genetic innovations in the forest pathogenic fungi Armillaria.</title>
        <authorList>
            <person name="Sipos G."/>
            <person name="Prasanna A.N."/>
            <person name="Walter M.C."/>
            <person name="O'Connor E."/>
            <person name="Balint B."/>
            <person name="Krizsan K."/>
            <person name="Kiss B."/>
            <person name="Hess J."/>
            <person name="Varga T."/>
            <person name="Slot J."/>
            <person name="Riley R."/>
            <person name="Boka B."/>
            <person name="Rigling D."/>
            <person name="Barry K."/>
            <person name="Lee J."/>
            <person name="Mihaltcheva S."/>
            <person name="LaButti K."/>
            <person name="Lipzen A."/>
            <person name="Waldron R."/>
            <person name="Moloney N.M."/>
            <person name="Sperisen C."/>
            <person name="Kredics L."/>
            <person name="Vagvoelgyi C."/>
            <person name="Patrignani A."/>
            <person name="Fitzpatrick D."/>
            <person name="Nagy I."/>
            <person name="Doyle S."/>
            <person name="Anderson J.B."/>
            <person name="Grigoriev I.V."/>
            <person name="Gueldener U."/>
            <person name="Muensterkoetter M."/>
            <person name="Nagy L.G."/>
        </authorList>
    </citation>
    <scope>NUCLEOTIDE SEQUENCE [LARGE SCALE GENOMIC DNA]</scope>
    <source>
        <strain evidence="2">28-4</strain>
    </source>
</reference>